<accession>A0A8D9EWF6</accession>
<dbReference type="EMBL" id="HBUF01575592">
    <property type="protein sequence ID" value="CAG6768189.1"/>
    <property type="molecule type" value="Transcribed_RNA"/>
</dbReference>
<dbReference type="EMBL" id="HBUF01575597">
    <property type="protein sequence ID" value="CAG6768192.1"/>
    <property type="molecule type" value="Transcribed_RNA"/>
</dbReference>
<proteinExistence type="predicted"/>
<evidence type="ECO:0000313" key="1">
    <source>
        <dbReference type="EMBL" id="CAG6768192.1"/>
    </source>
</evidence>
<organism evidence="1">
    <name type="scientific">Cacopsylla melanoneura</name>
    <dbReference type="NCBI Taxonomy" id="428564"/>
    <lineage>
        <taxon>Eukaryota</taxon>
        <taxon>Metazoa</taxon>
        <taxon>Ecdysozoa</taxon>
        <taxon>Arthropoda</taxon>
        <taxon>Hexapoda</taxon>
        <taxon>Insecta</taxon>
        <taxon>Pterygota</taxon>
        <taxon>Neoptera</taxon>
        <taxon>Paraneoptera</taxon>
        <taxon>Hemiptera</taxon>
        <taxon>Sternorrhyncha</taxon>
        <taxon>Psylloidea</taxon>
        <taxon>Psyllidae</taxon>
        <taxon>Psyllinae</taxon>
        <taxon>Cacopsylla</taxon>
    </lineage>
</organism>
<sequence>MILTNLLHDAQKPNIFQCISFPKILTDFLGQRKITYRKWYNNLYTYLPGMLRTISGTFLCCRRKSVRTFGKRMVGKYSLDLCALGLFFCFVCRYHEWLENPQHFRKFKSISAN</sequence>
<protein>
    <submittedName>
        <fullName evidence="1">Uncharacterized protein</fullName>
    </submittedName>
</protein>
<name>A0A8D9EWF6_9HEMI</name>
<dbReference type="AlphaFoldDB" id="A0A8D9EWF6"/>
<dbReference type="EMBL" id="HBUF01575595">
    <property type="protein sequence ID" value="CAG6768191.1"/>
    <property type="molecule type" value="Transcribed_RNA"/>
</dbReference>
<dbReference type="EMBL" id="HBUF01575594">
    <property type="protein sequence ID" value="CAG6768190.1"/>
    <property type="molecule type" value="Transcribed_RNA"/>
</dbReference>
<reference evidence="1" key="1">
    <citation type="submission" date="2021-05" db="EMBL/GenBank/DDBJ databases">
        <authorList>
            <person name="Alioto T."/>
            <person name="Alioto T."/>
            <person name="Gomez Garrido J."/>
        </authorList>
    </citation>
    <scope>NUCLEOTIDE SEQUENCE</scope>
</reference>